<sequence>MTFSLTKRRQQMESFCLPLYSDLFSTFKKNQREKRTHRAKYNIHEIGDFFLNVPVGLVYTTIEL</sequence>
<accession>A0A1J1HVF6</accession>
<protein>
    <submittedName>
        <fullName evidence="1">CLUMA_CG005628, isoform A</fullName>
    </submittedName>
</protein>
<dbReference type="EMBL" id="CVRI01000022">
    <property type="protein sequence ID" value="CRK92048.1"/>
    <property type="molecule type" value="Genomic_DNA"/>
</dbReference>
<keyword evidence="2" id="KW-1185">Reference proteome</keyword>
<evidence type="ECO:0000313" key="2">
    <source>
        <dbReference type="Proteomes" id="UP000183832"/>
    </source>
</evidence>
<gene>
    <name evidence="1" type="ORF">CLUMA_CG005628</name>
</gene>
<organism evidence="1 2">
    <name type="scientific">Clunio marinus</name>
    <dbReference type="NCBI Taxonomy" id="568069"/>
    <lineage>
        <taxon>Eukaryota</taxon>
        <taxon>Metazoa</taxon>
        <taxon>Ecdysozoa</taxon>
        <taxon>Arthropoda</taxon>
        <taxon>Hexapoda</taxon>
        <taxon>Insecta</taxon>
        <taxon>Pterygota</taxon>
        <taxon>Neoptera</taxon>
        <taxon>Endopterygota</taxon>
        <taxon>Diptera</taxon>
        <taxon>Nematocera</taxon>
        <taxon>Chironomoidea</taxon>
        <taxon>Chironomidae</taxon>
        <taxon>Clunio</taxon>
    </lineage>
</organism>
<evidence type="ECO:0000313" key="1">
    <source>
        <dbReference type="EMBL" id="CRK92048.1"/>
    </source>
</evidence>
<dbReference type="AlphaFoldDB" id="A0A1J1HVF6"/>
<reference evidence="1 2" key="1">
    <citation type="submission" date="2015-04" db="EMBL/GenBank/DDBJ databases">
        <authorList>
            <person name="Syromyatnikov M.Y."/>
            <person name="Popov V.N."/>
        </authorList>
    </citation>
    <scope>NUCLEOTIDE SEQUENCE [LARGE SCALE GENOMIC DNA]</scope>
</reference>
<name>A0A1J1HVF6_9DIPT</name>
<dbReference type="Proteomes" id="UP000183832">
    <property type="component" value="Unassembled WGS sequence"/>
</dbReference>
<proteinExistence type="predicted"/>